<name>A0AAE8ZVF1_CAEBR</name>
<evidence type="ECO:0000313" key="2">
    <source>
        <dbReference type="EMBL" id="ULT83801.1"/>
    </source>
</evidence>
<gene>
    <name evidence="2" type="ORF">L3Y34_012819</name>
</gene>
<organism evidence="2 3">
    <name type="scientific">Caenorhabditis briggsae</name>
    <dbReference type="NCBI Taxonomy" id="6238"/>
    <lineage>
        <taxon>Eukaryota</taxon>
        <taxon>Metazoa</taxon>
        <taxon>Ecdysozoa</taxon>
        <taxon>Nematoda</taxon>
        <taxon>Chromadorea</taxon>
        <taxon>Rhabditida</taxon>
        <taxon>Rhabditina</taxon>
        <taxon>Rhabditomorpha</taxon>
        <taxon>Rhabditoidea</taxon>
        <taxon>Rhabditidae</taxon>
        <taxon>Peloderinae</taxon>
        <taxon>Caenorhabditis</taxon>
    </lineage>
</organism>
<evidence type="ECO:0000256" key="1">
    <source>
        <dbReference type="SAM" id="MobiDB-lite"/>
    </source>
</evidence>
<sequence length="253" mass="27320">MTSSADVKNSFNSERIMGSNTPIEDKIIVRRASTASLLSEDKHRKILGTDSSGVGAVGVSEPSGIVKNVNHEKSATPLQSDKVKLICAINANSTNAASGGAPMTGEQKSGGSKSKEEDADIIEIELQKLEDEIDALEKATWKAEENETVLDSQLFKLQLNIQLHYPTIYYRTNWQAWTCQSGLVPVSDDGAGHSFGANAGPSSSGTVFDDHGNACEVNNKCNVMDEDETMKADEKDKRIESVNEPAVKKSKMK</sequence>
<dbReference type="AlphaFoldDB" id="A0AAE8ZVF1"/>
<dbReference type="Proteomes" id="UP000827892">
    <property type="component" value="Chromosome X"/>
</dbReference>
<feature type="region of interest" description="Disordered" evidence="1">
    <location>
        <begin position="96"/>
        <end position="117"/>
    </location>
</feature>
<feature type="region of interest" description="Disordered" evidence="1">
    <location>
        <begin position="226"/>
        <end position="253"/>
    </location>
</feature>
<accession>A0AAE8ZVF1</accession>
<feature type="compositionally biased region" description="Basic and acidic residues" evidence="1">
    <location>
        <begin position="229"/>
        <end position="241"/>
    </location>
</feature>
<reference evidence="2 3" key="1">
    <citation type="submission" date="2022-05" db="EMBL/GenBank/DDBJ databases">
        <title>Chromosome-level reference genomes for two strains of Caenorhabditis briggsae: an improved platform for comparative genomics.</title>
        <authorList>
            <person name="Stevens L."/>
            <person name="Andersen E.C."/>
        </authorList>
    </citation>
    <scope>NUCLEOTIDE SEQUENCE [LARGE SCALE GENOMIC DNA]</scope>
    <source>
        <strain evidence="2">QX1410_ONT</strain>
        <tissue evidence="2">Whole-organism</tissue>
    </source>
</reference>
<protein>
    <submittedName>
        <fullName evidence="2">Uncharacterized protein</fullName>
    </submittedName>
</protein>
<evidence type="ECO:0000313" key="3">
    <source>
        <dbReference type="Proteomes" id="UP000827892"/>
    </source>
</evidence>
<dbReference type="EMBL" id="CP090896">
    <property type="protein sequence ID" value="ULT83801.1"/>
    <property type="molecule type" value="Genomic_DNA"/>
</dbReference>
<proteinExistence type="predicted"/>